<reference evidence="2 3" key="1">
    <citation type="journal article" date="2015" name="Genome Announc.">
        <title>Complete Genome Sequence of Steroid-Transforming Nocardioides simplex VKM Ac-2033D.</title>
        <authorList>
            <person name="Shtratnikova V.Y."/>
            <person name="Schelkunov M.I."/>
            <person name="Pekov Y.A."/>
            <person name="Fokina V.V."/>
            <person name="Logacheva M.D."/>
            <person name="Sokolov S.L."/>
            <person name="Bragin E.Y."/>
            <person name="Ashapkin V.V."/>
            <person name="Donova M.V."/>
        </authorList>
    </citation>
    <scope>NUCLEOTIDE SEQUENCE [LARGE SCALE GENOMIC DNA]</scope>
    <source>
        <strain evidence="2 3">VKM Ac-2033D</strain>
    </source>
</reference>
<gene>
    <name evidence="2" type="ORF">KR76_17770</name>
</gene>
<dbReference type="GO" id="GO:0006208">
    <property type="term" value="P:pyrimidine nucleobase catabolic process"/>
    <property type="evidence" value="ECO:0007669"/>
    <property type="project" value="TreeGrafter"/>
</dbReference>
<dbReference type="GO" id="GO:0010181">
    <property type="term" value="F:FMN binding"/>
    <property type="evidence" value="ECO:0007669"/>
    <property type="project" value="InterPro"/>
</dbReference>
<dbReference type="RefSeq" id="WP_038680130.1">
    <property type="nucleotide sequence ID" value="NZ_BJMC01000018.1"/>
</dbReference>
<dbReference type="PANTHER" id="PTHR30466">
    <property type="entry name" value="FLAVIN REDUCTASE"/>
    <property type="match status" value="1"/>
</dbReference>
<dbReference type="OrthoDB" id="9792858at2"/>
<dbReference type="AlphaFoldDB" id="A0A0A1DL76"/>
<dbReference type="GO" id="GO:0042602">
    <property type="term" value="F:riboflavin reductase (NADPH) activity"/>
    <property type="evidence" value="ECO:0007669"/>
    <property type="project" value="TreeGrafter"/>
</dbReference>
<keyword evidence="3" id="KW-1185">Reference proteome</keyword>
<keyword evidence="1" id="KW-0560">Oxidoreductase</keyword>
<dbReference type="Proteomes" id="UP000030300">
    <property type="component" value="Chromosome"/>
</dbReference>
<dbReference type="GeneID" id="96610662"/>
<dbReference type="Pfam" id="PF01613">
    <property type="entry name" value="Flavin_Reduct"/>
    <property type="match status" value="1"/>
</dbReference>
<organism evidence="2 3">
    <name type="scientific">Nocardioides simplex</name>
    <name type="common">Arthrobacter simplex</name>
    <dbReference type="NCBI Taxonomy" id="2045"/>
    <lineage>
        <taxon>Bacteria</taxon>
        <taxon>Bacillati</taxon>
        <taxon>Actinomycetota</taxon>
        <taxon>Actinomycetes</taxon>
        <taxon>Propionibacteriales</taxon>
        <taxon>Nocardioidaceae</taxon>
        <taxon>Pimelobacter</taxon>
    </lineage>
</organism>
<dbReference type="HOGENOM" id="CLU_059021_1_1_11"/>
<dbReference type="KEGG" id="psim:KR76_17770"/>
<accession>A0A0A1DL76</accession>
<dbReference type="eggNOG" id="COG1853">
    <property type="taxonomic scope" value="Bacteria"/>
</dbReference>
<sequence>MTAGGSLDDRFKAGFRRHAAGVTIVVGETPDGPVGATVSSVASVSADPPLLSFSLARTGTAGARLVGSTDLSVFVLGAGQADLATAYADRRAERFTAEQGWRRGANGLVLPGAVATFRGRPAHVIPAGSSWLVLLVVEDVELGASAPPLVHHDRAYWTPAPVPETRAQRPLRVVEG</sequence>
<dbReference type="SMART" id="SM00903">
    <property type="entry name" value="Flavin_Reduct"/>
    <property type="match status" value="1"/>
</dbReference>
<dbReference type="Gene3D" id="2.30.110.10">
    <property type="entry name" value="Electron Transport, Fmn-binding Protein, Chain A"/>
    <property type="match status" value="1"/>
</dbReference>
<dbReference type="SUPFAM" id="SSF50475">
    <property type="entry name" value="FMN-binding split barrel"/>
    <property type="match status" value="1"/>
</dbReference>
<dbReference type="InterPro" id="IPR012349">
    <property type="entry name" value="Split_barrel_FMN-bd"/>
</dbReference>
<evidence type="ECO:0000256" key="1">
    <source>
        <dbReference type="ARBA" id="ARBA00023002"/>
    </source>
</evidence>
<dbReference type="STRING" id="2045.KR76_17770"/>
<dbReference type="EMBL" id="CP009896">
    <property type="protein sequence ID" value="AIY18161.1"/>
    <property type="molecule type" value="Genomic_DNA"/>
</dbReference>
<dbReference type="InterPro" id="IPR002563">
    <property type="entry name" value="Flavin_Rdtase-like_dom"/>
</dbReference>
<name>A0A0A1DL76_NOCSI</name>
<proteinExistence type="predicted"/>
<evidence type="ECO:0000313" key="3">
    <source>
        <dbReference type="Proteomes" id="UP000030300"/>
    </source>
</evidence>
<protein>
    <submittedName>
        <fullName evidence="2">NADH-FMN oxidoreductase</fullName>
    </submittedName>
</protein>
<dbReference type="InterPro" id="IPR050268">
    <property type="entry name" value="NADH-dep_flavin_reductase"/>
</dbReference>
<evidence type="ECO:0000313" key="2">
    <source>
        <dbReference type="EMBL" id="AIY18161.1"/>
    </source>
</evidence>
<dbReference type="PANTHER" id="PTHR30466:SF1">
    <property type="entry name" value="FMN REDUCTASE (NADH) RUTF"/>
    <property type="match status" value="1"/>
</dbReference>